<dbReference type="RefSeq" id="WP_261591260.1">
    <property type="nucleotide sequence ID" value="NZ_CAMAPD010000001.1"/>
</dbReference>
<proteinExistence type="predicted"/>
<evidence type="ECO:0000256" key="1">
    <source>
        <dbReference type="SAM" id="SignalP"/>
    </source>
</evidence>
<name>A0ABM9GCV0_9GAMM</name>
<sequence>MNNKLLSKRCCVIAVASAFSSVAYCASITIDEAVIQRFGITQNSLKSSVGNWVEGRYLPYTNNGNSFSISINGVSSVVIQKPDINCNYVVSLKHLAGVPYAFLSSGEENCGGIGASPVVYSEAAKKLAGQKHIRIGGYAYTSKDTVVLSNASNAREVATIYPDGTRYLYLGNKNPQTDVLAQFEIEIVDTLSNKIRLKLRHNIGNLSDKYLTRTDNKLSVTSALDFAPERGIFRLEYFSDEQAASRNINAGVALIADNEKYLVQSDRNRSLSLYYPEYRTFGRATFKLSTLEHLSGIGNVPNVHGKDPDSLLLAQEAEILDFESFHAPLKEKDYPENLIFRINEVPDISDTKNYFSPLSSVFLEADYDAVYDIFSSIKHQSKVIGADYVYPMKAVVTVADQDGNQYQIYDQYHMSSGDWTQLKSDATAAAASREPGSVADLSAMVLPTYIEKDQLTFVADTNCNSSDKVAYIKASNSCTRYENNYSDLKSNTETPRFIAIKLASKISVNKEETFSHQKMISAASGVYKEALNYVLSEQFLQKKTDLDALGYLGYLATVGLTSEDKAKLRTYLTNTLSTNALSVMRPAARSFPDVHQVYKRHYATGTDWAKEINSRHEILSEGIQTPYLDTFAFTKFSDMPNHAKYTASPYSLLPQYDAPLIIFGTMVGALQTIEKMQGADAAHAFYAKNGQNYHKLYKASALVLNQYGKKWIPATDRPLRRESIIYHAAYEYAQRAYDEPSEVLQSFCGLSNEQSKQTLTEAKLADCGLVELHLEEQEIAAIKQHEIARFMRVEKTHVDGGWAEILFPLITGPLVDYLFTGSLFGEEFEALLEDLATTDASEIELETVGSEEVAEGEAGEVAGEAGATTELGEGLTNTRFSSYCSI</sequence>
<comment type="caution">
    <text evidence="2">The sequence shown here is derived from an EMBL/GenBank/DDBJ whole genome shotgun (WGS) entry which is preliminary data.</text>
</comment>
<reference evidence="2 3" key="1">
    <citation type="submission" date="2022-07" db="EMBL/GenBank/DDBJ databases">
        <authorList>
            <person name="Criscuolo A."/>
        </authorList>
    </citation>
    <scope>NUCLEOTIDE SEQUENCE [LARGE SCALE GENOMIC DNA]</scope>
    <source>
        <strain evidence="3">CIP 111951</strain>
    </source>
</reference>
<dbReference type="Proteomes" id="UP001152485">
    <property type="component" value="Unassembled WGS sequence"/>
</dbReference>
<accession>A0ABM9GCV0</accession>
<evidence type="ECO:0000313" key="3">
    <source>
        <dbReference type="Proteomes" id="UP001152485"/>
    </source>
</evidence>
<feature type="chain" id="PRO_5045041928" evidence="1">
    <location>
        <begin position="26"/>
        <end position="886"/>
    </location>
</feature>
<gene>
    <name evidence="2" type="ORF">PSECIP111951_00051</name>
</gene>
<organism evidence="2 3">
    <name type="scientific">Pseudoalteromonas holothuriae</name>
    <dbReference type="NCBI Taxonomy" id="2963714"/>
    <lineage>
        <taxon>Bacteria</taxon>
        <taxon>Pseudomonadati</taxon>
        <taxon>Pseudomonadota</taxon>
        <taxon>Gammaproteobacteria</taxon>
        <taxon>Alteromonadales</taxon>
        <taxon>Pseudoalteromonadaceae</taxon>
        <taxon>Pseudoalteromonas</taxon>
    </lineage>
</organism>
<dbReference type="EMBL" id="CAMAPD010000001">
    <property type="protein sequence ID" value="CAH9049842.1"/>
    <property type="molecule type" value="Genomic_DNA"/>
</dbReference>
<feature type="signal peptide" evidence="1">
    <location>
        <begin position="1"/>
        <end position="25"/>
    </location>
</feature>
<evidence type="ECO:0000313" key="2">
    <source>
        <dbReference type="EMBL" id="CAH9049842.1"/>
    </source>
</evidence>
<keyword evidence="1" id="KW-0732">Signal</keyword>
<protein>
    <submittedName>
        <fullName evidence="2">Uncharacterized protein</fullName>
    </submittedName>
</protein>